<keyword evidence="4" id="KW-0862">Zinc</keyword>
<dbReference type="GO" id="GO:0005634">
    <property type="term" value="C:nucleus"/>
    <property type="evidence" value="ECO:0007669"/>
    <property type="project" value="UniProtKB-SubCell"/>
</dbReference>
<feature type="domain" description="PARP-type" evidence="6">
    <location>
        <begin position="125"/>
        <end position="198"/>
    </location>
</feature>
<dbReference type="SUPFAM" id="SSF57716">
    <property type="entry name" value="Glucocorticoid receptor-like (DNA-binding domain)"/>
    <property type="match status" value="1"/>
</dbReference>
<proteinExistence type="predicted"/>
<evidence type="ECO:0000256" key="3">
    <source>
        <dbReference type="ARBA" id="ARBA00022771"/>
    </source>
</evidence>
<dbReference type="GO" id="GO:0008270">
    <property type="term" value="F:zinc ion binding"/>
    <property type="evidence" value="ECO:0007669"/>
    <property type="project" value="UniProtKB-KW"/>
</dbReference>
<protein>
    <recommendedName>
        <fullName evidence="6">PARP-type domain-containing protein</fullName>
    </recommendedName>
</protein>
<gene>
    <name evidence="7" type="ORF">F444_12678</name>
</gene>
<reference evidence="7 8" key="1">
    <citation type="submission" date="2013-11" db="EMBL/GenBank/DDBJ databases">
        <title>The Genome Sequence of Phytophthora parasitica P1976.</title>
        <authorList>
            <consortium name="The Broad Institute Genomics Platform"/>
            <person name="Russ C."/>
            <person name="Tyler B."/>
            <person name="Panabieres F."/>
            <person name="Shan W."/>
            <person name="Tripathy S."/>
            <person name="Grunwald N."/>
            <person name="Machado M."/>
            <person name="Johnson C.S."/>
            <person name="Walker B."/>
            <person name="Young S."/>
            <person name="Zeng Q."/>
            <person name="Gargeya S."/>
            <person name="Fitzgerald M."/>
            <person name="Haas B."/>
            <person name="Abouelleil A."/>
            <person name="Allen A.W."/>
            <person name="Alvarado L."/>
            <person name="Arachchi H.M."/>
            <person name="Berlin A.M."/>
            <person name="Chapman S.B."/>
            <person name="Gainer-Dewar J."/>
            <person name="Goldberg J."/>
            <person name="Griggs A."/>
            <person name="Gujja S."/>
            <person name="Hansen M."/>
            <person name="Howarth C."/>
            <person name="Imamovic A."/>
            <person name="Ireland A."/>
            <person name="Larimer J."/>
            <person name="McCowan C."/>
            <person name="Murphy C."/>
            <person name="Pearson M."/>
            <person name="Poon T.W."/>
            <person name="Priest M."/>
            <person name="Roberts A."/>
            <person name="Saif S."/>
            <person name="Shea T."/>
            <person name="Sisk P."/>
            <person name="Sykes S."/>
            <person name="Wortman J."/>
            <person name="Nusbaum C."/>
            <person name="Birren B."/>
        </authorList>
    </citation>
    <scope>NUCLEOTIDE SEQUENCE [LARGE SCALE GENOMIC DNA]</scope>
    <source>
        <strain evidence="7 8">P1976</strain>
    </source>
</reference>
<evidence type="ECO:0000313" key="8">
    <source>
        <dbReference type="Proteomes" id="UP000028582"/>
    </source>
</evidence>
<name>A0A080ZWC3_PHYNI</name>
<organism evidence="7 8">
    <name type="scientific">Phytophthora nicotianae P1976</name>
    <dbReference type="NCBI Taxonomy" id="1317066"/>
    <lineage>
        <taxon>Eukaryota</taxon>
        <taxon>Sar</taxon>
        <taxon>Stramenopiles</taxon>
        <taxon>Oomycota</taxon>
        <taxon>Peronosporomycetes</taxon>
        <taxon>Peronosporales</taxon>
        <taxon>Peronosporaceae</taxon>
        <taxon>Phytophthora</taxon>
    </lineage>
</organism>
<comment type="subcellular location">
    <subcellularLocation>
        <location evidence="1">Nucleus</location>
    </subcellularLocation>
</comment>
<keyword evidence="2" id="KW-0479">Metal-binding</keyword>
<sequence>MTVATSGDGVGCRSETAAAGLGAVFRADAALCKTRALLCFVCQLVGIAQLCNTKKCHTVKWWCERPAQGRTRQGSFLFILCACHSLLSRNPLPTMTQVEIRNASPIGSPTSPSAMDSPWTKDGTYIIEATRKAHACCKSCDATIEAGRLRVGVVYQHRNGFVCINWHHVECYKSVRQIPLKCLEGFSDLDPQQQKVVESYHLAKSEPQYLPKARTCSA</sequence>
<dbReference type="EMBL" id="ANJA01002250">
    <property type="protein sequence ID" value="ETO70934.1"/>
    <property type="molecule type" value="Genomic_DNA"/>
</dbReference>
<dbReference type="PROSITE" id="PS50064">
    <property type="entry name" value="ZF_PARP_2"/>
    <property type="match status" value="1"/>
</dbReference>
<evidence type="ECO:0000259" key="6">
    <source>
        <dbReference type="PROSITE" id="PS50064"/>
    </source>
</evidence>
<dbReference type="Proteomes" id="UP000028582">
    <property type="component" value="Unassembled WGS sequence"/>
</dbReference>
<dbReference type="SMART" id="SM01336">
    <property type="entry name" value="zf-PARP"/>
    <property type="match status" value="1"/>
</dbReference>
<dbReference type="InterPro" id="IPR001510">
    <property type="entry name" value="Znf_PARP"/>
</dbReference>
<keyword evidence="5" id="KW-0539">Nucleus</keyword>
<keyword evidence="3" id="KW-0863">Zinc-finger</keyword>
<accession>A0A080ZWC3</accession>
<comment type="caution">
    <text evidence="7">The sequence shown here is derived from an EMBL/GenBank/DDBJ whole genome shotgun (WGS) entry which is preliminary data.</text>
</comment>
<evidence type="ECO:0000256" key="1">
    <source>
        <dbReference type="ARBA" id="ARBA00004123"/>
    </source>
</evidence>
<evidence type="ECO:0000256" key="5">
    <source>
        <dbReference type="ARBA" id="ARBA00023242"/>
    </source>
</evidence>
<dbReference type="GO" id="GO:0003677">
    <property type="term" value="F:DNA binding"/>
    <property type="evidence" value="ECO:0007669"/>
    <property type="project" value="InterPro"/>
</dbReference>
<evidence type="ECO:0000256" key="4">
    <source>
        <dbReference type="ARBA" id="ARBA00022833"/>
    </source>
</evidence>
<dbReference type="InterPro" id="IPR036957">
    <property type="entry name" value="Znf_PARP_sf"/>
</dbReference>
<evidence type="ECO:0000256" key="2">
    <source>
        <dbReference type="ARBA" id="ARBA00022723"/>
    </source>
</evidence>
<dbReference type="AlphaFoldDB" id="A0A080ZWC3"/>
<evidence type="ECO:0000313" key="7">
    <source>
        <dbReference type="EMBL" id="ETO70934.1"/>
    </source>
</evidence>
<dbReference type="Gene3D" id="3.30.1740.10">
    <property type="entry name" value="Zinc finger, PARP-type"/>
    <property type="match status" value="1"/>
</dbReference>
<dbReference type="OrthoDB" id="19045at2759"/>